<dbReference type="PROSITE" id="PS51078">
    <property type="entry name" value="ICLR_ED"/>
    <property type="match status" value="1"/>
</dbReference>
<dbReference type="PANTHER" id="PTHR30136">
    <property type="entry name" value="HELIX-TURN-HELIX TRANSCRIPTIONAL REGULATOR, ICLR FAMILY"/>
    <property type="match status" value="1"/>
</dbReference>
<dbReference type="PANTHER" id="PTHR30136:SF24">
    <property type="entry name" value="HTH-TYPE TRANSCRIPTIONAL REPRESSOR ALLR"/>
    <property type="match status" value="1"/>
</dbReference>
<keyword evidence="7" id="KW-1185">Reference proteome</keyword>
<dbReference type="InterPro" id="IPR050707">
    <property type="entry name" value="HTH_MetabolicPath_Reg"/>
</dbReference>
<dbReference type="Proteomes" id="UP001379235">
    <property type="component" value="Unassembled WGS sequence"/>
</dbReference>
<dbReference type="SMART" id="SM00346">
    <property type="entry name" value="HTH_ICLR"/>
    <property type="match status" value="1"/>
</dbReference>
<dbReference type="PROSITE" id="PS51077">
    <property type="entry name" value="HTH_ICLR"/>
    <property type="match status" value="1"/>
</dbReference>
<proteinExistence type="predicted"/>
<dbReference type="InterPro" id="IPR014757">
    <property type="entry name" value="Tscrpt_reg_IclR_C"/>
</dbReference>
<organism evidence="6 7">
    <name type="scientific">Novosphingobium aquae</name>
    <dbReference type="NCBI Taxonomy" id="3133435"/>
    <lineage>
        <taxon>Bacteria</taxon>
        <taxon>Pseudomonadati</taxon>
        <taxon>Pseudomonadota</taxon>
        <taxon>Alphaproteobacteria</taxon>
        <taxon>Sphingomonadales</taxon>
        <taxon>Sphingomonadaceae</taxon>
        <taxon>Novosphingobium</taxon>
    </lineage>
</organism>
<feature type="domain" description="IclR-ED" evidence="5">
    <location>
        <begin position="68"/>
        <end position="274"/>
    </location>
</feature>
<dbReference type="EMBL" id="JBBHJY010000006">
    <property type="protein sequence ID" value="MEJ6010897.1"/>
    <property type="molecule type" value="Genomic_DNA"/>
</dbReference>
<gene>
    <name evidence="6" type="ORF">WG900_13325</name>
</gene>
<dbReference type="InterPro" id="IPR029016">
    <property type="entry name" value="GAF-like_dom_sf"/>
</dbReference>
<protein>
    <submittedName>
        <fullName evidence="6">Helix-turn-helix domain-containing protein</fullName>
    </submittedName>
</protein>
<evidence type="ECO:0000259" key="4">
    <source>
        <dbReference type="PROSITE" id="PS51077"/>
    </source>
</evidence>
<dbReference type="Gene3D" id="3.30.450.40">
    <property type="match status" value="1"/>
</dbReference>
<dbReference type="InterPro" id="IPR036388">
    <property type="entry name" value="WH-like_DNA-bd_sf"/>
</dbReference>
<reference evidence="6 7" key="1">
    <citation type="submission" date="2024-03" db="EMBL/GenBank/DDBJ databases">
        <authorList>
            <person name="Jo J.-H."/>
        </authorList>
    </citation>
    <scope>NUCLEOTIDE SEQUENCE [LARGE SCALE GENOMIC DNA]</scope>
    <source>
        <strain evidence="6 7">AS3R-12</strain>
    </source>
</reference>
<dbReference type="Gene3D" id="1.10.10.10">
    <property type="entry name" value="Winged helix-like DNA-binding domain superfamily/Winged helix DNA-binding domain"/>
    <property type="match status" value="1"/>
</dbReference>
<comment type="caution">
    <text evidence="6">The sequence shown here is derived from an EMBL/GenBank/DDBJ whole genome shotgun (WGS) entry which is preliminary data.</text>
</comment>
<evidence type="ECO:0000256" key="1">
    <source>
        <dbReference type="ARBA" id="ARBA00023015"/>
    </source>
</evidence>
<dbReference type="SUPFAM" id="SSF46785">
    <property type="entry name" value="Winged helix' DNA-binding domain"/>
    <property type="match status" value="1"/>
</dbReference>
<dbReference type="InterPro" id="IPR005471">
    <property type="entry name" value="Tscrpt_reg_IclR_N"/>
</dbReference>
<feature type="domain" description="HTH iclR-type" evidence="4">
    <location>
        <begin position="5"/>
        <end position="67"/>
    </location>
</feature>
<keyword evidence="2" id="KW-0238">DNA-binding</keyword>
<keyword evidence="1" id="KW-0805">Transcription regulation</keyword>
<evidence type="ECO:0000313" key="7">
    <source>
        <dbReference type="Proteomes" id="UP001379235"/>
    </source>
</evidence>
<name>A0ABU8SAH5_9SPHN</name>
<accession>A0ABU8SAH5</accession>
<keyword evidence="3" id="KW-0804">Transcription</keyword>
<evidence type="ECO:0000256" key="3">
    <source>
        <dbReference type="ARBA" id="ARBA00023163"/>
    </source>
</evidence>
<dbReference type="InterPro" id="IPR036390">
    <property type="entry name" value="WH_DNA-bd_sf"/>
</dbReference>
<dbReference type="SUPFAM" id="SSF55781">
    <property type="entry name" value="GAF domain-like"/>
    <property type="match status" value="1"/>
</dbReference>
<evidence type="ECO:0000313" key="6">
    <source>
        <dbReference type="EMBL" id="MEJ6010897.1"/>
    </source>
</evidence>
<evidence type="ECO:0000256" key="2">
    <source>
        <dbReference type="ARBA" id="ARBA00023125"/>
    </source>
</evidence>
<evidence type="ECO:0000259" key="5">
    <source>
        <dbReference type="PROSITE" id="PS51078"/>
    </source>
</evidence>
<dbReference type="Pfam" id="PF09339">
    <property type="entry name" value="HTH_IclR"/>
    <property type="match status" value="1"/>
</dbReference>
<dbReference type="RefSeq" id="WP_339967732.1">
    <property type="nucleotide sequence ID" value="NZ_JBBHJY010000006.1"/>
</dbReference>
<sequence length="274" mass="29595">MTRTSPGVKRIAAILDFLADHPTQSFALTDLVRALKLSRATAHALLTGLVEVGYLYRTGDKTYVLGPALARVGRAAAQNMSPLQVAQPEMRALADEFDVVCSAFFLEGDTIVSRERAASISHVGYSLPLGTRIKLMPRSLPTFFSWQPEEARERLDRAEPPVSAAQREQIEAAMQFVRDKGFAVMMRTDDAGRQPDSLEAFGSETDRPVTILSAISPTETYAVSAVIAPVFNGHGRIEFVISLMGFTGPLTGAQVSAAAEDLKAACHRIGAFLA</sequence>